<organism evidence="10 11">
    <name type="scientific">Chryseobacterium salivictor</name>
    <dbReference type="NCBI Taxonomy" id="2547600"/>
    <lineage>
        <taxon>Bacteria</taxon>
        <taxon>Pseudomonadati</taxon>
        <taxon>Bacteroidota</taxon>
        <taxon>Flavobacteriia</taxon>
        <taxon>Flavobacteriales</taxon>
        <taxon>Weeksellaceae</taxon>
        <taxon>Chryseobacterium group</taxon>
        <taxon>Chryseobacterium</taxon>
    </lineage>
</organism>
<feature type="transmembrane region" description="Helical" evidence="8">
    <location>
        <begin position="159"/>
        <end position="178"/>
    </location>
</feature>
<dbReference type="KEGG" id="csal:NBC122_02080"/>
<dbReference type="InterPro" id="IPR017825">
    <property type="entry name" value="Lycopene_cyclase_dom"/>
</dbReference>
<protein>
    <recommendedName>
        <fullName evidence="9">Lycopene cyclase domain-containing protein</fullName>
    </recommendedName>
</protein>
<dbReference type="GO" id="GO:0016117">
    <property type="term" value="P:carotenoid biosynthetic process"/>
    <property type="evidence" value="ECO:0007669"/>
    <property type="project" value="UniProtKB-KW"/>
</dbReference>
<keyword evidence="3 8" id="KW-0812">Transmembrane</keyword>
<reference evidence="10 11" key="1">
    <citation type="submission" date="2019-03" db="EMBL/GenBank/DDBJ databases">
        <authorList>
            <person name="Kim H."/>
            <person name="Yu S.-M."/>
        </authorList>
    </citation>
    <scope>NUCLEOTIDE SEQUENCE [LARGE SCALE GENOMIC DNA]</scope>
    <source>
        <strain evidence="10 11">NBC122</strain>
    </source>
</reference>
<accession>A0A4P6ZH46</accession>
<feature type="transmembrane region" description="Helical" evidence="8">
    <location>
        <begin position="35"/>
        <end position="56"/>
    </location>
</feature>
<dbReference type="EMBL" id="CP037954">
    <property type="protein sequence ID" value="QBO58888.1"/>
    <property type="molecule type" value="Genomic_DNA"/>
</dbReference>
<dbReference type="Proteomes" id="UP000294419">
    <property type="component" value="Chromosome"/>
</dbReference>
<dbReference type="GO" id="GO:0016872">
    <property type="term" value="F:intramolecular lyase activity"/>
    <property type="evidence" value="ECO:0007669"/>
    <property type="project" value="InterPro"/>
</dbReference>
<dbReference type="GO" id="GO:0045436">
    <property type="term" value="F:lycopene beta cyclase activity"/>
    <property type="evidence" value="ECO:0007669"/>
    <property type="project" value="UniProtKB-ARBA"/>
</dbReference>
<comment type="subcellular location">
    <subcellularLocation>
        <location evidence="1">Membrane</location>
        <topology evidence="1">Multi-pass membrane protein</topology>
    </subcellularLocation>
</comment>
<keyword evidence="4" id="KW-0125">Carotenoid biosynthesis</keyword>
<dbReference type="NCBIfam" id="TIGR03462">
    <property type="entry name" value="CarR_dom_SF"/>
    <property type="match status" value="1"/>
</dbReference>
<dbReference type="Pfam" id="PF18916">
    <property type="entry name" value="Lycopene_cyc"/>
    <property type="match status" value="2"/>
</dbReference>
<feature type="transmembrane region" description="Helical" evidence="8">
    <location>
        <begin position="80"/>
        <end position="101"/>
    </location>
</feature>
<keyword evidence="7" id="KW-0413">Isomerase</keyword>
<evidence type="ECO:0000256" key="6">
    <source>
        <dbReference type="ARBA" id="ARBA00023136"/>
    </source>
</evidence>
<sequence length="237" mass="28444">MQSYYYLLLDVFSFLIPFIYSFEKKRMHFIQHWKAYFTSIAVVGIFFILWDSYFAYQNVWAFNDQYLIGFRILKLPIEEWLFFLLIPYASIFIHYSLKYFFPNIELSAKATKWITYLLFAVGLLLTVFNYDKMYTFVCIGLFTLLMLSQIIFQWKYAQRFYLSFVIIFIPFYFVNSALTGSYSDLPVVSYDNTQNLGIRMGTIPVEDSFYCFALLYSITLLFEYLKTKKLFKSSHEN</sequence>
<evidence type="ECO:0000256" key="2">
    <source>
        <dbReference type="ARBA" id="ARBA00004829"/>
    </source>
</evidence>
<keyword evidence="5 8" id="KW-1133">Transmembrane helix</keyword>
<evidence type="ECO:0000256" key="3">
    <source>
        <dbReference type="ARBA" id="ARBA00022692"/>
    </source>
</evidence>
<keyword evidence="11" id="KW-1185">Reference proteome</keyword>
<evidence type="ECO:0000256" key="5">
    <source>
        <dbReference type="ARBA" id="ARBA00022989"/>
    </source>
</evidence>
<comment type="pathway">
    <text evidence="2">Carotenoid biosynthesis.</text>
</comment>
<feature type="transmembrane region" description="Helical" evidence="8">
    <location>
        <begin position="207"/>
        <end position="225"/>
    </location>
</feature>
<proteinExistence type="predicted"/>
<evidence type="ECO:0000256" key="4">
    <source>
        <dbReference type="ARBA" id="ARBA00022746"/>
    </source>
</evidence>
<evidence type="ECO:0000313" key="10">
    <source>
        <dbReference type="EMBL" id="QBO58888.1"/>
    </source>
</evidence>
<feature type="transmembrane region" description="Helical" evidence="8">
    <location>
        <begin position="113"/>
        <end position="128"/>
    </location>
</feature>
<dbReference type="OrthoDB" id="5195186at2"/>
<evidence type="ECO:0000313" key="11">
    <source>
        <dbReference type="Proteomes" id="UP000294419"/>
    </source>
</evidence>
<dbReference type="GO" id="GO:0016020">
    <property type="term" value="C:membrane"/>
    <property type="evidence" value="ECO:0007669"/>
    <property type="project" value="UniProtKB-SubCell"/>
</dbReference>
<dbReference type="AlphaFoldDB" id="A0A4P6ZH46"/>
<gene>
    <name evidence="10" type="ORF">NBC122_02080</name>
</gene>
<feature type="domain" description="Lycopene cyclase" evidence="9">
    <location>
        <begin position="131"/>
        <end position="225"/>
    </location>
</feature>
<evidence type="ECO:0000259" key="9">
    <source>
        <dbReference type="Pfam" id="PF18916"/>
    </source>
</evidence>
<keyword evidence="6 8" id="KW-0472">Membrane</keyword>
<evidence type="ECO:0000256" key="7">
    <source>
        <dbReference type="ARBA" id="ARBA00023235"/>
    </source>
</evidence>
<evidence type="ECO:0000256" key="1">
    <source>
        <dbReference type="ARBA" id="ARBA00004141"/>
    </source>
</evidence>
<dbReference type="RefSeq" id="WP_133440269.1">
    <property type="nucleotide sequence ID" value="NZ_CP037954.1"/>
</dbReference>
<feature type="transmembrane region" description="Helical" evidence="8">
    <location>
        <begin position="6"/>
        <end position="23"/>
    </location>
</feature>
<name>A0A4P6ZH46_9FLAO</name>
<evidence type="ECO:0000256" key="8">
    <source>
        <dbReference type="SAM" id="Phobius"/>
    </source>
</evidence>
<feature type="transmembrane region" description="Helical" evidence="8">
    <location>
        <begin position="134"/>
        <end position="152"/>
    </location>
</feature>
<feature type="domain" description="Lycopene cyclase" evidence="9">
    <location>
        <begin position="4"/>
        <end position="94"/>
    </location>
</feature>